<dbReference type="AlphaFoldDB" id="A0A558BPI2"/>
<dbReference type="RefSeq" id="WP_144851228.1">
    <property type="nucleotide sequence ID" value="NZ_VMRJ01000005.1"/>
</dbReference>
<keyword evidence="2" id="KW-1133">Transmembrane helix</keyword>
<keyword evidence="4" id="KW-1185">Reference proteome</keyword>
<name>A0A558BPI2_9BACT</name>
<accession>A0A558BPI2</accession>
<sequence>MSTNKGAKPAWYGLAAVAIGTGIFFLATNKGRLFKKGTASLKKLLGGAETPSAEAEPVQTPGGSSTAGRTPTPDNGHVRDVNASTPPPPDSGSNFTPQGDVHEPKK</sequence>
<keyword evidence="2" id="KW-0472">Membrane</keyword>
<evidence type="ECO:0000313" key="4">
    <source>
        <dbReference type="Proteomes" id="UP000317624"/>
    </source>
</evidence>
<feature type="compositionally biased region" description="Polar residues" evidence="1">
    <location>
        <begin position="61"/>
        <end position="73"/>
    </location>
</feature>
<feature type="region of interest" description="Disordered" evidence="1">
    <location>
        <begin position="47"/>
        <end position="106"/>
    </location>
</feature>
<comment type="caution">
    <text evidence="3">The sequence shown here is derived from an EMBL/GenBank/DDBJ whole genome shotgun (WGS) entry which is preliminary data.</text>
</comment>
<evidence type="ECO:0000313" key="3">
    <source>
        <dbReference type="EMBL" id="TVT38398.1"/>
    </source>
</evidence>
<dbReference type="Proteomes" id="UP000317624">
    <property type="component" value="Unassembled WGS sequence"/>
</dbReference>
<dbReference type="OrthoDB" id="9847950at2"/>
<feature type="transmembrane region" description="Helical" evidence="2">
    <location>
        <begin position="12"/>
        <end position="28"/>
    </location>
</feature>
<proteinExistence type="predicted"/>
<gene>
    <name evidence="3" type="ORF">FNT36_19585</name>
</gene>
<evidence type="ECO:0000256" key="1">
    <source>
        <dbReference type="SAM" id="MobiDB-lite"/>
    </source>
</evidence>
<dbReference type="EMBL" id="VMRJ01000005">
    <property type="protein sequence ID" value="TVT38398.1"/>
    <property type="molecule type" value="Genomic_DNA"/>
</dbReference>
<keyword evidence="2" id="KW-0812">Transmembrane</keyword>
<organism evidence="3 4">
    <name type="scientific">Hymenobacter setariae</name>
    <dbReference type="NCBI Taxonomy" id="2594794"/>
    <lineage>
        <taxon>Bacteria</taxon>
        <taxon>Pseudomonadati</taxon>
        <taxon>Bacteroidota</taxon>
        <taxon>Cytophagia</taxon>
        <taxon>Cytophagales</taxon>
        <taxon>Hymenobacteraceae</taxon>
        <taxon>Hymenobacter</taxon>
    </lineage>
</organism>
<evidence type="ECO:0000256" key="2">
    <source>
        <dbReference type="SAM" id="Phobius"/>
    </source>
</evidence>
<reference evidence="3 4" key="1">
    <citation type="submission" date="2019-07" db="EMBL/GenBank/DDBJ databases">
        <title>Hymenobacter sp. straun FUR1 Genome sequencing and assembly.</title>
        <authorList>
            <person name="Chhetri G."/>
        </authorList>
    </citation>
    <scope>NUCLEOTIDE SEQUENCE [LARGE SCALE GENOMIC DNA]</scope>
    <source>
        <strain evidence="3 4">Fur1</strain>
    </source>
</reference>
<protein>
    <submittedName>
        <fullName evidence="3">Uncharacterized protein</fullName>
    </submittedName>
</protein>